<dbReference type="RefSeq" id="XP_010942319.1">
    <property type="nucleotide sequence ID" value="XM_010944017.2"/>
</dbReference>
<dbReference type="AlphaFoldDB" id="A0A6I9SFR5"/>
<accession>A0A6I9SFR5</accession>
<evidence type="ECO:0000313" key="2">
    <source>
        <dbReference type="RefSeq" id="XP_010942319.1"/>
    </source>
</evidence>
<reference evidence="2" key="1">
    <citation type="submission" date="2025-08" db="UniProtKB">
        <authorList>
            <consortium name="RefSeq"/>
        </authorList>
    </citation>
    <scope>IDENTIFICATION</scope>
</reference>
<evidence type="ECO:0000313" key="1">
    <source>
        <dbReference type="Proteomes" id="UP000504607"/>
    </source>
</evidence>
<keyword evidence="1" id="KW-1185">Reference proteome</keyword>
<organism evidence="1 2">
    <name type="scientific">Elaeis guineensis var. tenera</name>
    <name type="common">Oil palm</name>
    <dbReference type="NCBI Taxonomy" id="51953"/>
    <lineage>
        <taxon>Eukaryota</taxon>
        <taxon>Viridiplantae</taxon>
        <taxon>Streptophyta</taxon>
        <taxon>Embryophyta</taxon>
        <taxon>Tracheophyta</taxon>
        <taxon>Spermatophyta</taxon>
        <taxon>Magnoliopsida</taxon>
        <taxon>Liliopsida</taxon>
        <taxon>Arecaceae</taxon>
        <taxon>Arecoideae</taxon>
        <taxon>Cocoseae</taxon>
        <taxon>Elaeidinae</taxon>
        <taxon>Elaeis</taxon>
    </lineage>
</organism>
<gene>
    <name evidence="2" type="primary">LOC105060349</name>
</gene>
<dbReference type="Proteomes" id="UP000504607">
    <property type="component" value="Chromosome 1"/>
</dbReference>
<protein>
    <submittedName>
        <fullName evidence="2">Uncharacterized protein LOC105060349</fullName>
    </submittedName>
</protein>
<dbReference type="OrthoDB" id="1138139at2759"/>
<dbReference type="PANTHER" id="PTHR34061">
    <property type="entry name" value="PROTEIN, PUTATIVE-RELATED"/>
    <property type="match status" value="1"/>
</dbReference>
<dbReference type="InParanoid" id="A0A6I9SFR5"/>
<proteinExistence type="predicted"/>
<sequence>MPTTTTSHSPRYCTFFSLRDRQVPRSLPSHEQPGRGRIDRMATWVGNGIATTFFTSLECCSCISITTDEDRNEAKDVPLIFNDGNSRSEGGELERGRRRRVKGKKGCGGCSNVFLYDK</sequence>
<name>A0A6I9SFR5_ELAGV</name>
<dbReference type="PANTHER" id="PTHR34061:SF17">
    <property type="entry name" value="EXPRESSED PROTEIN"/>
    <property type="match status" value="1"/>
</dbReference>